<evidence type="ECO:0000256" key="2">
    <source>
        <dbReference type="ARBA" id="ARBA00004629"/>
    </source>
</evidence>
<dbReference type="GO" id="GO:0004672">
    <property type="term" value="F:protein kinase activity"/>
    <property type="evidence" value="ECO:0000318"/>
    <property type="project" value="GO_Central"/>
</dbReference>
<dbReference type="PANTHER" id="PTHR14030">
    <property type="entry name" value="MITOTIC CHECKPOINT SERINE/THREONINE-PROTEIN KINASE BUB1"/>
    <property type="match status" value="1"/>
</dbReference>
<evidence type="ECO:0000256" key="8">
    <source>
        <dbReference type="SAM" id="MobiDB-lite"/>
    </source>
</evidence>
<dbReference type="OrthoDB" id="248495at2759"/>
<dbReference type="FunFam" id="1.25.40.430:FF:000004">
    <property type="entry name" value="Mitotic spindle checkpoint protein BUBR1"/>
    <property type="match status" value="1"/>
</dbReference>
<keyword evidence="4" id="KW-0995">Kinetochore</keyword>
<dbReference type="Pfam" id="PF08311">
    <property type="entry name" value="Mad3_BUB1_I"/>
    <property type="match status" value="1"/>
</dbReference>
<comment type="subcellular location">
    <subcellularLocation>
        <location evidence="2">Chromosome</location>
        <location evidence="2">Centromere</location>
        <location evidence="2">Kinetochore</location>
    </subcellularLocation>
    <subcellularLocation>
        <location evidence="1">Nucleus</location>
    </subcellularLocation>
</comment>
<dbReference type="EMBL" id="KI392687">
    <property type="protein sequence ID" value="ERN11509.1"/>
    <property type="molecule type" value="Genomic_DNA"/>
</dbReference>
<evidence type="ECO:0000259" key="9">
    <source>
        <dbReference type="PROSITE" id="PS51489"/>
    </source>
</evidence>
<dbReference type="OMA" id="LIVIYEQ"/>
<feature type="domain" description="BUB1 N-terminal" evidence="9">
    <location>
        <begin position="66"/>
        <end position="225"/>
    </location>
</feature>
<keyword evidence="7" id="KW-0137">Centromere</keyword>
<dbReference type="GO" id="GO:0005634">
    <property type="term" value="C:nucleus"/>
    <property type="evidence" value="ECO:0007669"/>
    <property type="project" value="UniProtKB-SubCell"/>
</dbReference>
<name>W1PUJ6_AMBTC</name>
<sequence length="392" mass="44713">MADAIVADAEAEFLASDVKSSNDWELFKENVRPLKRGRNVDLLNWALKAQKDSLSKKSLLEHRRKLIEAIDEYKGEDPLQPWLECIKWVQESFPSGGEYSGLLLIYEQCVRTFWHQERYKNDLRYLKVWLEYAENCSDAEVIYSFLDANEIGQNHAIYYVAYALHMESKNKMKKADEIFNIGIARKAQPIEKLESSYKKFMGRAIARSKAQDEEVVEDHLPVRSFGTIVAAREARRQTTRQSDIFQNKAKLQRVSSNAPLAVYNDAILGTQARHPHSGANQLDATKSQGHAWKTLGTQAERNKENSSLPSKWTSHKIPQRMGVRSGATSGVALEVFIDEECARPTSKVHDTNPSGKLSMLQLRHGDTKDLKKETKLLKENPLRNFPLKSLPR</sequence>
<dbReference type="GO" id="GO:0007094">
    <property type="term" value="P:mitotic spindle assembly checkpoint signaling"/>
    <property type="evidence" value="ECO:0000318"/>
    <property type="project" value="GO_Central"/>
</dbReference>
<keyword evidence="3" id="KW-0158">Chromosome</keyword>
<feature type="compositionally biased region" description="Polar residues" evidence="8">
    <location>
        <begin position="300"/>
        <end position="312"/>
    </location>
</feature>
<dbReference type="Gramene" id="ERN11509">
    <property type="protein sequence ID" value="ERN11509"/>
    <property type="gene ID" value="AMTR_s00022p00116300"/>
</dbReference>
<reference evidence="11" key="1">
    <citation type="journal article" date="2013" name="Science">
        <title>The Amborella genome and the evolution of flowering plants.</title>
        <authorList>
            <consortium name="Amborella Genome Project"/>
        </authorList>
    </citation>
    <scope>NUCLEOTIDE SEQUENCE [LARGE SCALE GENOMIC DNA]</scope>
</reference>
<feature type="region of interest" description="Disordered" evidence="8">
    <location>
        <begin position="300"/>
        <end position="323"/>
    </location>
</feature>
<protein>
    <recommendedName>
        <fullName evidence="9">BUB1 N-terminal domain-containing protein</fullName>
    </recommendedName>
</protein>
<dbReference type="PANTHER" id="PTHR14030:SF19">
    <property type="entry name" value="MITOTIC SPINDLE CHECKPOINT PROTEIN BUBR1"/>
    <property type="match status" value="1"/>
</dbReference>
<dbReference type="SMART" id="SM00777">
    <property type="entry name" value="Mad3_BUB1_I"/>
    <property type="match status" value="1"/>
</dbReference>
<evidence type="ECO:0000256" key="3">
    <source>
        <dbReference type="ARBA" id="ARBA00022454"/>
    </source>
</evidence>
<proteinExistence type="predicted"/>
<dbReference type="InterPro" id="IPR013212">
    <property type="entry name" value="Mad3/Bub1_I"/>
</dbReference>
<dbReference type="InterPro" id="IPR015661">
    <property type="entry name" value="Bub1/Mad3"/>
</dbReference>
<keyword evidence="6" id="KW-0131">Cell cycle</keyword>
<gene>
    <name evidence="10" type="ORF">AMTR_s00022p00116300</name>
</gene>
<dbReference type="Proteomes" id="UP000017836">
    <property type="component" value="Unassembled WGS sequence"/>
</dbReference>
<evidence type="ECO:0000256" key="5">
    <source>
        <dbReference type="ARBA" id="ARBA00023242"/>
    </source>
</evidence>
<dbReference type="PROSITE" id="PS51489">
    <property type="entry name" value="BUB1_N"/>
    <property type="match status" value="1"/>
</dbReference>
<evidence type="ECO:0000256" key="1">
    <source>
        <dbReference type="ARBA" id="ARBA00004123"/>
    </source>
</evidence>
<organism evidence="10 11">
    <name type="scientific">Amborella trichopoda</name>
    <dbReference type="NCBI Taxonomy" id="13333"/>
    <lineage>
        <taxon>Eukaryota</taxon>
        <taxon>Viridiplantae</taxon>
        <taxon>Streptophyta</taxon>
        <taxon>Embryophyta</taxon>
        <taxon>Tracheophyta</taxon>
        <taxon>Spermatophyta</taxon>
        <taxon>Magnoliopsida</taxon>
        <taxon>Amborellales</taxon>
        <taxon>Amborellaceae</taxon>
        <taxon>Amborella</taxon>
    </lineage>
</organism>
<evidence type="ECO:0000313" key="11">
    <source>
        <dbReference type="Proteomes" id="UP000017836"/>
    </source>
</evidence>
<dbReference type="eggNOG" id="KOG1166">
    <property type="taxonomic scope" value="Eukaryota"/>
</dbReference>
<evidence type="ECO:0000313" key="10">
    <source>
        <dbReference type="EMBL" id="ERN11509.1"/>
    </source>
</evidence>
<dbReference type="Gene3D" id="1.25.40.430">
    <property type="match status" value="1"/>
</dbReference>
<keyword evidence="11" id="KW-1185">Reference proteome</keyword>
<evidence type="ECO:0000256" key="6">
    <source>
        <dbReference type="ARBA" id="ARBA00023306"/>
    </source>
</evidence>
<dbReference type="AlphaFoldDB" id="W1PUJ6"/>
<accession>W1PUJ6</accession>
<dbReference type="KEGG" id="atr:18439707"/>
<dbReference type="STRING" id="13333.W1PUJ6"/>
<dbReference type="GO" id="GO:0000776">
    <property type="term" value="C:kinetochore"/>
    <property type="evidence" value="ECO:0000318"/>
    <property type="project" value="GO_Central"/>
</dbReference>
<keyword evidence="5" id="KW-0539">Nucleus</keyword>
<dbReference type="HOGENOM" id="CLU_043742_1_0_1"/>
<evidence type="ECO:0000256" key="7">
    <source>
        <dbReference type="ARBA" id="ARBA00023328"/>
    </source>
</evidence>
<dbReference type="GO" id="GO:0051754">
    <property type="term" value="P:meiotic sister chromatid cohesion, centromeric"/>
    <property type="evidence" value="ECO:0000318"/>
    <property type="project" value="GO_Central"/>
</dbReference>
<evidence type="ECO:0000256" key="4">
    <source>
        <dbReference type="ARBA" id="ARBA00022838"/>
    </source>
</evidence>